<reference evidence="3" key="1">
    <citation type="submission" date="2020-06" db="EMBL/GenBank/DDBJ databases">
        <authorList>
            <person name="Li T."/>
            <person name="Hu X."/>
            <person name="Zhang T."/>
            <person name="Song X."/>
            <person name="Zhang H."/>
            <person name="Dai N."/>
            <person name="Sheng W."/>
            <person name="Hou X."/>
            <person name="Wei L."/>
        </authorList>
    </citation>
    <scope>NUCLEOTIDE SEQUENCE</scope>
    <source>
        <strain evidence="3">K16</strain>
        <tissue evidence="3">Leaf</tissue>
    </source>
</reference>
<dbReference type="AlphaFoldDB" id="A0AAE1X759"/>
<dbReference type="Pfam" id="PF07727">
    <property type="entry name" value="RVT_2"/>
    <property type="match status" value="1"/>
</dbReference>
<feature type="domain" description="Reverse transcriptase Ty1/copia-type" evidence="2">
    <location>
        <begin position="26"/>
        <end position="135"/>
    </location>
</feature>
<dbReference type="InterPro" id="IPR043502">
    <property type="entry name" value="DNA/RNA_pol_sf"/>
</dbReference>
<dbReference type="InterPro" id="IPR013103">
    <property type="entry name" value="RVT_2"/>
</dbReference>
<evidence type="ECO:0000313" key="4">
    <source>
        <dbReference type="Proteomes" id="UP001289374"/>
    </source>
</evidence>
<reference evidence="3" key="2">
    <citation type="journal article" date="2024" name="Plant">
        <title>Genomic evolution and insights into agronomic trait innovations of Sesamum species.</title>
        <authorList>
            <person name="Miao H."/>
            <person name="Wang L."/>
            <person name="Qu L."/>
            <person name="Liu H."/>
            <person name="Sun Y."/>
            <person name="Le M."/>
            <person name="Wang Q."/>
            <person name="Wei S."/>
            <person name="Zheng Y."/>
            <person name="Lin W."/>
            <person name="Duan Y."/>
            <person name="Cao H."/>
            <person name="Xiong S."/>
            <person name="Wang X."/>
            <person name="Wei L."/>
            <person name="Li C."/>
            <person name="Ma Q."/>
            <person name="Ju M."/>
            <person name="Zhao R."/>
            <person name="Li G."/>
            <person name="Mu C."/>
            <person name="Tian Q."/>
            <person name="Mei H."/>
            <person name="Zhang T."/>
            <person name="Gao T."/>
            <person name="Zhang H."/>
        </authorList>
    </citation>
    <scope>NUCLEOTIDE SEQUENCE</scope>
    <source>
        <strain evidence="3">K16</strain>
    </source>
</reference>
<protein>
    <recommendedName>
        <fullName evidence="2">Reverse transcriptase Ty1/copia-type domain-containing protein</fullName>
    </recommendedName>
</protein>
<keyword evidence="4" id="KW-1185">Reference proteome</keyword>
<dbReference type="SUPFAM" id="SSF56672">
    <property type="entry name" value="DNA/RNA polymerases"/>
    <property type="match status" value="1"/>
</dbReference>
<dbReference type="PANTHER" id="PTHR11439:SF470">
    <property type="entry name" value="CYSTEINE-RICH RLK (RECEPTOR-LIKE PROTEIN KINASE) 8"/>
    <property type="match status" value="1"/>
</dbReference>
<evidence type="ECO:0000256" key="1">
    <source>
        <dbReference type="SAM" id="MobiDB-lite"/>
    </source>
</evidence>
<sequence>MTYQQDMYADSSARSMGLNKPPDSGTFTEKLQTYGFIQSSHDYCLFTKVTPLGLFALLVYVDGVLVAGPSQEEITNIKKYLDGLFTIKDLVATKYFLGLEIAQSDKGLTLTQSKYINDIIADTGLSNAKATKTPLPPGIKFSTTAGNQLLNPESYRRLIGRLLYLSFSRPDISHATQQLSQYMQAPRQ</sequence>
<feature type="region of interest" description="Disordered" evidence="1">
    <location>
        <begin position="1"/>
        <end position="22"/>
    </location>
</feature>
<accession>A0AAE1X759</accession>
<organism evidence="3 4">
    <name type="scientific">Sesamum angolense</name>
    <dbReference type="NCBI Taxonomy" id="2727404"/>
    <lineage>
        <taxon>Eukaryota</taxon>
        <taxon>Viridiplantae</taxon>
        <taxon>Streptophyta</taxon>
        <taxon>Embryophyta</taxon>
        <taxon>Tracheophyta</taxon>
        <taxon>Spermatophyta</taxon>
        <taxon>Magnoliopsida</taxon>
        <taxon>eudicotyledons</taxon>
        <taxon>Gunneridae</taxon>
        <taxon>Pentapetalae</taxon>
        <taxon>asterids</taxon>
        <taxon>lamiids</taxon>
        <taxon>Lamiales</taxon>
        <taxon>Pedaliaceae</taxon>
        <taxon>Sesamum</taxon>
    </lineage>
</organism>
<dbReference type="Proteomes" id="UP001289374">
    <property type="component" value="Unassembled WGS sequence"/>
</dbReference>
<comment type="caution">
    <text evidence="3">The sequence shown here is derived from an EMBL/GenBank/DDBJ whole genome shotgun (WGS) entry which is preliminary data.</text>
</comment>
<gene>
    <name evidence="3" type="ORF">Sango_0660500</name>
</gene>
<evidence type="ECO:0000313" key="3">
    <source>
        <dbReference type="EMBL" id="KAK4406540.1"/>
    </source>
</evidence>
<name>A0AAE1X759_9LAMI</name>
<dbReference type="EMBL" id="JACGWL010000003">
    <property type="protein sequence ID" value="KAK4406540.1"/>
    <property type="molecule type" value="Genomic_DNA"/>
</dbReference>
<proteinExistence type="predicted"/>
<evidence type="ECO:0000259" key="2">
    <source>
        <dbReference type="Pfam" id="PF07727"/>
    </source>
</evidence>
<dbReference type="PANTHER" id="PTHR11439">
    <property type="entry name" value="GAG-POL-RELATED RETROTRANSPOSON"/>
    <property type="match status" value="1"/>
</dbReference>